<organism evidence="1 2">
    <name type="scientific">Granulicella sibirica</name>
    <dbReference type="NCBI Taxonomy" id="2479048"/>
    <lineage>
        <taxon>Bacteria</taxon>
        <taxon>Pseudomonadati</taxon>
        <taxon>Acidobacteriota</taxon>
        <taxon>Terriglobia</taxon>
        <taxon>Terriglobales</taxon>
        <taxon>Acidobacteriaceae</taxon>
        <taxon>Granulicella</taxon>
    </lineage>
</organism>
<dbReference type="AlphaFoldDB" id="A0A4Q0SUI8"/>
<comment type="caution">
    <text evidence="1">The sequence shown here is derived from an EMBL/GenBank/DDBJ whole genome shotgun (WGS) entry which is preliminary data.</text>
</comment>
<keyword evidence="2" id="KW-1185">Reference proteome</keyword>
<reference evidence="2" key="2">
    <citation type="submission" date="2019-02" db="EMBL/GenBank/DDBJ databases">
        <title>Granulicella sibirica sp. nov., a psychrotolerant acidobacterium isolated from an organic soil layer in forested tundra, West Siberia.</title>
        <authorList>
            <person name="Oshkin I.Y."/>
            <person name="Kulichevskaya I.S."/>
            <person name="Rijpstra W.I.C."/>
            <person name="Sinninghe Damste J.S."/>
            <person name="Rakitin A.L."/>
            <person name="Ravin N.V."/>
            <person name="Dedysh S.N."/>
        </authorList>
    </citation>
    <scope>NUCLEOTIDE SEQUENCE [LARGE SCALE GENOMIC DNA]</scope>
    <source>
        <strain evidence="2">AF10</strain>
    </source>
</reference>
<evidence type="ECO:0008006" key="3">
    <source>
        <dbReference type="Google" id="ProtNLM"/>
    </source>
</evidence>
<gene>
    <name evidence="1" type="ORF">GRAN_4683</name>
</gene>
<dbReference type="OrthoDB" id="118909at2"/>
<dbReference type="PROSITE" id="PS51257">
    <property type="entry name" value="PROKAR_LIPOPROTEIN"/>
    <property type="match status" value="1"/>
</dbReference>
<proteinExistence type="predicted"/>
<dbReference type="EMBL" id="RDSM01000004">
    <property type="protein sequence ID" value="RXH54387.1"/>
    <property type="molecule type" value="Genomic_DNA"/>
</dbReference>
<dbReference type="Proteomes" id="UP000289437">
    <property type="component" value="Unassembled WGS sequence"/>
</dbReference>
<name>A0A4Q0SUI8_9BACT</name>
<evidence type="ECO:0000313" key="1">
    <source>
        <dbReference type="EMBL" id="RXH54387.1"/>
    </source>
</evidence>
<accession>A0A4Q0SUI8</accession>
<dbReference type="RefSeq" id="WP_128915280.1">
    <property type="nucleotide sequence ID" value="NZ_RDSM01000004.1"/>
</dbReference>
<protein>
    <recommendedName>
        <fullName evidence="3">Lipoprotein</fullName>
    </recommendedName>
</protein>
<reference evidence="1 2" key="1">
    <citation type="submission" date="2018-11" db="EMBL/GenBank/DDBJ databases">
        <authorList>
            <person name="Mardanov A.V."/>
            <person name="Ravin N.V."/>
            <person name="Dedysh S.N."/>
        </authorList>
    </citation>
    <scope>NUCLEOTIDE SEQUENCE [LARGE SCALE GENOMIC DNA]</scope>
    <source>
        <strain evidence="1 2">AF10</strain>
    </source>
</reference>
<sequence length="179" mass="19498">MTPNRFRTPLLASLAVLATVACDHKSAPTNANYLKGLNAYFVDRSECLLPNARFPLETTDPAEQKRMNTLVASQLLKVSSEPAIKESRYVPTDLGAKSAPHFCYGHREVTTIDSATTPAVANGFNETQITYHYVIKDAPVWAKSADVQAAFPDLAEKMSGSANDKATLAQTRVGWQVPD</sequence>
<evidence type="ECO:0000313" key="2">
    <source>
        <dbReference type="Proteomes" id="UP000289437"/>
    </source>
</evidence>